<dbReference type="Pfam" id="PF13639">
    <property type="entry name" value="zf-RING_2"/>
    <property type="match status" value="1"/>
</dbReference>
<feature type="compositionally biased region" description="Low complexity" evidence="2">
    <location>
        <begin position="312"/>
        <end position="327"/>
    </location>
</feature>
<dbReference type="SUPFAM" id="SSF57850">
    <property type="entry name" value="RING/U-box"/>
    <property type="match status" value="1"/>
</dbReference>
<keyword evidence="1" id="KW-0479">Metal-binding</keyword>
<feature type="compositionally biased region" description="Low complexity" evidence="2">
    <location>
        <begin position="131"/>
        <end position="144"/>
    </location>
</feature>
<proteinExistence type="predicted"/>
<evidence type="ECO:0000313" key="5">
    <source>
        <dbReference type="EMBL" id="KAG0287043.1"/>
    </source>
</evidence>
<keyword evidence="3" id="KW-0472">Membrane</keyword>
<dbReference type="PANTHER" id="PTHR12622">
    <property type="entry name" value="DELTEX-RELATED"/>
    <property type="match status" value="1"/>
</dbReference>
<dbReference type="PROSITE" id="PS50089">
    <property type="entry name" value="ZF_RING_2"/>
    <property type="match status" value="1"/>
</dbReference>
<evidence type="ECO:0000313" key="6">
    <source>
        <dbReference type="Proteomes" id="UP000823405"/>
    </source>
</evidence>
<dbReference type="OrthoDB" id="8062037at2759"/>
<dbReference type="AlphaFoldDB" id="A0A9P6QSF4"/>
<organism evidence="5 6">
    <name type="scientific">Linnemannia gamsii</name>
    <dbReference type="NCBI Taxonomy" id="64522"/>
    <lineage>
        <taxon>Eukaryota</taxon>
        <taxon>Fungi</taxon>
        <taxon>Fungi incertae sedis</taxon>
        <taxon>Mucoromycota</taxon>
        <taxon>Mortierellomycotina</taxon>
        <taxon>Mortierellomycetes</taxon>
        <taxon>Mortierellales</taxon>
        <taxon>Mortierellaceae</taxon>
        <taxon>Linnemannia</taxon>
    </lineage>
</organism>
<keyword evidence="1" id="KW-0862">Zinc</keyword>
<protein>
    <recommendedName>
        <fullName evidence="4">RING-type domain-containing protein</fullName>
    </recommendedName>
</protein>
<dbReference type="SMART" id="SM00184">
    <property type="entry name" value="RING"/>
    <property type="match status" value="1"/>
</dbReference>
<dbReference type="Proteomes" id="UP000823405">
    <property type="component" value="Unassembled WGS sequence"/>
</dbReference>
<feature type="compositionally biased region" description="Basic and acidic residues" evidence="2">
    <location>
        <begin position="35"/>
        <end position="49"/>
    </location>
</feature>
<evidence type="ECO:0000259" key="4">
    <source>
        <dbReference type="PROSITE" id="PS50089"/>
    </source>
</evidence>
<accession>A0A9P6QSF4</accession>
<feature type="region of interest" description="Disordered" evidence="2">
    <location>
        <begin position="305"/>
        <end position="344"/>
    </location>
</feature>
<keyword evidence="3" id="KW-1133">Transmembrane helix</keyword>
<keyword evidence="3" id="KW-0812">Transmembrane</keyword>
<feature type="transmembrane region" description="Helical" evidence="3">
    <location>
        <begin position="191"/>
        <end position="209"/>
    </location>
</feature>
<reference evidence="5" key="1">
    <citation type="journal article" date="2020" name="Fungal Divers.">
        <title>Resolving the Mortierellaceae phylogeny through synthesis of multi-gene phylogenetics and phylogenomics.</title>
        <authorList>
            <person name="Vandepol N."/>
            <person name="Liber J."/>
            <person name="Desiro A."/>
            <person name="Na H."/>
            <person name="Kennedy M."/>
            <person name="Barry K."/>
            <person name="Grigoriev I.V."/>
            <person name="Miller A.N."/>
            <person name="O'Donnell K."/>
            <person name="Stajich J.E."/>
            <person name="Bonito G."/>
        </authorList>
    </citation>
    <scope>NUCLEOTIDE SEQUENCE</scope>
    <source>
        <strain evidence="5">NVP60</strain>
    </source>
</reference>
<evidence type="ECO:0000256" key="2">
    <source>
        <dbReference type="SAM" id="MobiDB-lite"/>
    </source>
</evidence>
<keyword evidence="1" id="KW-0863">Zinc-finger</keyword>
<feature type="compositionally biased region" description="Low complexity" evidence="2">
    <location>
        <begin position="1"/>
        <end position="30"/>
    </location>
</feature>
<keyword evidence="6" id="KW-1185">Reference proteome</keyword>
<sequence length="384" mass="42313">MTRNGSSNNTRSNTTTSRDNNNSNTSDTITYPSKQEQEQEQKQVEKSRIEDDPFVPDCAICLDKIQPLRHAKAILACRHEFHLSCISMAFAMGKEMICPLCRYLHKDQPFMTVEADEDLKPASSTSHRRSSPPSSQSSSPTQTSILHEHPTSGTVLSMMPSLFETSLGHGPTAGTIRTAPNGICLRTSTWLLLYAMPFTVALCFLAFVLGKVETLWSKISCLIGAAICYMVCWALVVAIRDPDHEARAILERLDQDQRRRAIVQAIQGGNSIADVVVPVVGGESTMDSSVASRAALELTRRRRTGGGLDYLSSSSSSSPSPSSPSISNDESGHRTETETEAEADPGWPYSVVAWVPHRYAQDIQNRLLDFSEMLDRVPDMMGEW</sequence>
<dbReference type="GO" id="GO:0008270">
    <property type="term" value="F:zinc ion binding"/>
    <property type="evidence" value="ECO:0007669"/>
    <property type="project" value="UniProtKB-KW"/>
</dbReference>
<name>A0A9P6QSF4_9FUNG</name>
<dbReference type="Gene3D" id="3.30.40.10">
    <property type="entry name" value="Zinc/RING finger domain, C3HC4 (zinc finger)"/>
    <property type="match status" value="1"/>
</dbReference>
<comment type="caution">
    <text evidence="5">The sequence shown here is derived from an EMBL/GenBank/DDBJ whole genome shotgun (WGS) entry which is preliminary data.</text>
</comment>
<dbReference type="InterPro" id="IPR013083">
    <property type="entry name" value="Znf_RING/FYVE/PHD"/>
</dbReference>
<dbReference type="GO" id="GO:0016567">
    <property type="term" value="P:protein ubiquitination"/>
    <property type="evidence" value="ECO:0007669"/>
    <property type="project" value="InterPro"/>
</dbReference>
<evidence type="ECO:0000256" key="3">
    <source>
        <dbReference type="SAM" id="Phobius"/>
    </source>
</evidence>
<evidence type="ECO:0000256" key="1">
    <source>
        <dbReference type="PROSITE-ProRule" id="PRU00175"/>
    </source>
</evidence>
<dbReference type="InterPro" id="IPR001841">
    <property type="entry name" value="Znf_RING"/>
</dbReference>
<dbReference type="EMBL" id="JAAAIN010003202">
    <property type="protein sequence ID" value="KAG0287043.1"/>
    <property type="molecule type" value="Genomic_DNA"/>
</dbReference>
<feature type="domain" description="RING-type" evidence="4">
    <location>
        <begin position="58"/>
        <end position="102"/>
    </location>
</feature>
<gene>
    <name evidence="5" type="ORF">BGZ97_007227</name>
</gene>
<feature type="transmembrane region" description="Helical" evidence="3">
    <location>
        <begin position="215"/>
        <end position="239"/>
    </location>
</feature>
<dbReference type="InterPro" id="IPR039398">
    <property type="entry name" value="Deltex_fam"/>
</dbReference>
<feature type="region of interest" description="Disordered" evidence="2">
    <location>
        <begin position="117"/>
        <end position="144"/>
    </location>
</feature>
<feature type="region of interest" description="Disordered" evidence="2">
    <location>
        <begin position="1"/>
        <end position="49"/>
    </location>
</feature>